<dbReference type="InterPro" id="IPR034746">
    <property type="entry name" value="POTRA"/>
</dbReference>
<dbReference type="Pfam" id="PF03799">
    <property type="entry name" value="FtsQ_DivIB_C"/>
    <property type="match status" value="1"/>
</dbReference>
<dbReference type="GO" id="GO:0051301">
    <property type="term" value="P:cell division"/>
    <property type="evidence" value="ECO:0007669"/>
    <property type="project" value="UniProtKB-KW"/>
</dbReference>
<evidence type="ECO:0000256" key="1">
    <source>
        <dbReference type="ARBA" id="ARBA00004370"/>
    </source>
</evidence>
<comment type="subcellular location">
    <subcellularLocation>
        <location evidence="1">Membrane</location>
    </subcellularLocation>
</comment>
<evidence type="ECO:0000256" key="4">
    <source>
        <dbReference type="ARBA" id="ARBA00022692"/>
    </source>
</evidence>
<feature type="compositionally biased region" description="Low complexity" evidence="8">
    <location>
        <begin position="116"/>
        <end position="131"/>
    </location>
</feature>
<feature type="compositionally biased region" description="Polar residues" evidence="8">
    <location>
        <begin position="33"/>
        <end position="46"/>
    </location>
</feature>
<keyword evidence="6 9" id="KW-0472">Membrane</keyword>
<gene>
    <name evidence="11" type="ORF">H8R10_08370</name>
</gene>
<dbReference type="EMBL" id="JACRUO010000003">
    <property type="protein sequence ID" value="MBD3690237.1"/>
    <property type="molecule type" value="Genomic_DNA"/>
</dbReference>
<feature type="region of interest" description="Disordered" evidence="8">
    <location>
        <begin position="1"/>
        <end position="137"/>
    </location>
</feature>
<dbReference type="InterPro" id="IPR013685">
    <property type="entry name" value="POTRA_FtsQ_type"/>
</dbReference>
<keyword evidence="7" id="KW-0131">Cell cycle</keyword>
<evidence type="ECO:0000313" key="12">
    <source>
        <dbReference type="Proteomes" id="UP000627538"/>
    </source>
</evidence>
<evidence type="ECO:0000256" key="7">
    <source>
        <dbReference type="ARBA" id="ARBA00023306"/>
    </source>
</evidence>
<dbReference type="PROSITE" id="PS51779">
    <property type="entry name" value="POTRA"/>
    <property type="match status" value="1"/>
</dbReference>
<dbReference type="PANTHER" id="PTHR37820">
    <property type="entry name" value="CELL DIVISION PROTEIN DIVIB"/>
    <property type="match status" value="1"/>
</dbReference>
<feature type="domain" description="POTRA" evidence="10">
    <location>
        <begin position="189"/>
        <end position="259"/>
    </location>
</feature>
<sequence length="381" mass="40606">MARRPPTPRTMRDGGGSETPNRPSRDAQERLRPQSSHAAAGQTRSGGSAFRRSGQAGARRRPVPNPADSQATEQLDLAAAHEQASATNAATVSASTSIRRPPRDGARRLVSRFRRSSAPAARASASAAQAGADHRRADSVVSTSLEVKLRERARKRRRLVWRAWSIAAAVVLVAALAWGIAGFSPLFAVRASDITIRGVSAPVEATAVTKVVHTAVGTPLPRVDTGELADMLTRDQPWVSGVDIDRSYPHGLTVVVHVRRAVARNADSTTQLVSADGAIVPASGTAAEGLPSLVVADTSSARQSRRDGARIAALLDDDTRAKVRSITIDDKNRVTMSLDSQASVRWGTVDDSELKARVLATLIQRQAKVYDLTDPLNPTTR</sequence>
<comment type="caution">
    <text evidence="11">The sequence shown here is derived from an EMBL/GenBank/DDBJ whole genome shotgun (WGS) entry which is preliminary data.</text>
</comment>
<feature type="transmembrane region" description="Helical" evidence="9">
    <location>
        <begin position="159"/>
        <end position="181"/>
    </location>
</feature>
<keyword evidence="5 9" id="KW-1133">Transmembrane helix</keyword>
<reference evidence="11 12" key="1">
    <citation type="submission" date="2020-08" db="EMBL/GenBank/DDBJ databases">
        <title>Winkia gen. nov., sp. nov., isolated from faeces of the Anser albifrons in China.</title>
        <authorList>
            <person name="Liu Q."/>
        </authorList>
    </citation>
    <scope>NUCLEOTIDE SEQUENCE [LARGE SCALE GENOMIC DNA]</scope>
    <source>
        <strain evidence="11 12">C62</strain>
    </source>
</reference>
<evidence type="ECO:0000256" key="8">
    <source>
        <dbReference type="SAM" id="MobiDB-lite"/>
    </source>
</evidence>
<dbReference type="Proteomes" id="UP000627538">
    <property type="component" value="Unassembled WGS sequence"/>
</dbReference>
<dbReference type="Pfam" id="PF08478">
    <property type="entry name" value="POTRA_1"/>
    <property type="match status" value="1"/>
</dbReference>
<evidence type="ECO:0000256" key="9">
    <source>
        <dbReference type="SAM" id="Phobius"/>
    </source>
</evidence>
<evidence type="ECO:0000313" key="11">
    <source>
        <dbReference type="EMBL" id="MBD3690237.1"/>
    </source>
</evidence>
<protein>
    <submittedName>
        <fullName evidence="11">FtsQ-type POTRA domain-containing protein</fullName>
    </submittedName>
</protein>
<evidence type="ECO:0000256" key="6">
    <source>
        <dbReference type="ARBA" id="ARBA00023136"/>
    </source>
</evidence>
<name>A0A8I0GG78_9ACTO</name>
<dbReference type="AlphaFoldDB" id="A0A8I0GG78"/>
<evidence type="ECO:0000256" key="3">
    <source>
        <dbReference type="ARBA" id="ARBA00022618"/>
    </source>
</evidence>
<dbReference type="GO" id="GO:0005886">
    <property type="term" value="C:plasma membrane"/>
    <property type="evidence" value="ECO:0007669"/>
    <property type="project" value="TreeGrafter"/>
</dbReference>
<evidence type="ECO:0000256" key="2">
    <source>
        <dbReference type="ARBA" id="ARBA00022475"/>
    </source>
</evidence>
<proteinExistence type="predicted"/>
<feature type="compositionally biased region" description="Low complexity" evidence="8">
    <location>
        <begin position="84"/>
        <end position="97"/>
    </location>
</feature>
<organism evidence="11 12">
    <name type="scientific">Nanchangia anserum</name>
    <dbReference type="NCBI Taxonomy" id="2692125"/>
    <lineage>
        <taxon>Bacteria</taxon>
        <taxon>Bacillati</taxon>
        <taxon>Actinomycetota</taxon>
        <taxon>Actinomycetes</taxon>
        <taxon>Actinomycetales</taxon>
        <taxon>Actinomycetaceae</taxon>
        <taxon>Nanchangia</taxon>
    </lineage>
</organism>
<keyword evidence="12" id="KW-1185">Reference proteome</keyword>
<dbReference type="InterPro" id="IPR050487">
    <property type="entry name" value="FtsQ_DivIB"/>
</dbReference>
<dbReference type="PANTHER" id="PTHR37820:SF1">
    <property type="entry name" value="CELL DIVISION PROTEIN FTSQ"/>
    <property type="match status" value="1"/>
</dbReference>
<keyword evidence="2" id="KW-1003">Cell membrane</keyword>
<dbReference type="RefSeq" id="WP_191072346.1">
    <property type="nucleotide sequence ID" value="NZ_CP060506.1"/>
</dbReference>
<evidence type="ECO:0000259" key="10">
    <source>
        <dbReference type="PROSITE" id="PS51779"/>
    </source>
</evidence>
<accession>A0A8I0GG78</accession>
<feature type="compositionally biased region" description="Basic and acidic residues" evidence="8">
    <location>
        <begin position="23"/>
        <end position="32"/>
    </location>
</feature>
<keyword evidence="3" id="KW-0132">Cell division</keyword>
<dbReference type="InterPro" id="IPR005548">
    <property type="entry name" value="Cell_div_FtsQ/DivIB_C"/>
</dbReference>
<evidence type="ECO:0000256" key="5">
    <source>
        <dbReference type="ARBA" id="ARBA00022989"/>
    </source>
</evidence>
<keyword evidence="4 9" id="KW-0812">Transmembrane</keyword>